<dbReference type="InterPro" id="IPR002931">
    <property type="entry name" value="Transglutaminase-like"/>
</dbReference>
<dbReference type="PANTHER" id="PTHR33490:SF3">
    <property type="entry name" value="CONSERVED INTEGRAL MEMBRANE PROTEIN"/>
    <property type="match status" value="1"/>
</dbReference>
<keyword evidence="4" id="KW-1185">Reference proteome</keyword>
<dbReference type="KEGG" id="psua:FLK61_41175"/>
<dbReference type="SMART" id="SM00460">
    <property type="entry name" value="TGc"/>
    <property type="match status" value="1"/>
</dbReference>
<dbReference type="PANTHER" id="PTHR33490">
    <property type="entry name" value="BLR5614 PROTEIN-RELATED"/>
    <property type="match status" value="1"/>
</dbReference>
<feature type="domain" description="Transglutaminase-like" evidence="2">
    <location>
        <begin position="139"/>
        <end position="198"/>
    </location>
</feature>
<sequence>MDSSRITYTYENRSDAPMELWLSAAPGTTDIQFTHVEPSHEEAHPFLGELFYFRLDAKESLRYEANYSSPRASALTEEARQYFLRNSALVPVDEGTKQKAEQITIDASTVKEKVFAIFSHVKESFRYSSQIKGRGTGITLNTGKGDCGELSAMIASYCRSLGIPARVMVGAFKGSFQPHAWNEVYIEEEGWMPLDVSVSMYTFFRHPLRNIGSIVRWGAFRNRARYFGEIESGRVVFSIDPERELTPAYIDREDPTASMTFPVGGEEFPWGQESLDGKAPYMQPIYPRLNGELTKIKQRDVLGSFRVKSNQLIDYVTSQTKIFAFTIAAALIYLSIGLNLFNIALPSMFETVLSGATVVALGIFSLLTLIRREFNVPLLILCVLFAFSMLSFIMGLITSA</sequence>
<keyword evidence="1" id="KW-1133">Transmembrane helix</keyword>
<evidence type="ECO:0000313" key="3">
    <source>
        <dbReference type="EMBL" id="QKS73006.1"/>
    </source>
</evidence>
<dbReference type="EMBL" id="CP041372">
    <property type="protein sequence ID" value="QKS73006.1"/>
    <property type="molecule type" value="Genomic_DNA"/>
</dbReference>
<proteinExistence type="predicted"/>
<accession>A0A859FJP6</accession>
<gene>
    <name evidence="3" type="ORF">FLK61_41175</name>
</gene>
<dbReference type="Proteomes" id="UP000318138">
    <property type="component" value="Chromosome"/>
</dbReference>
<organism evidence="3 4">
    <name type="scientific">Paenalkalicoccus suaedae</name>
    <dbReference type="NCBI Taxonomy" id="2592382"/>
    <lineage>
        <taxon>Bacteria</taxon>
        <taxon>Bacillati</taxon>
        <taxon>Bacillota</taxon>
        <taxon>Bacilli</taxon>
        <taxon>Bacillales</taxon>
        <taxon>Bacillaceae</taxon>
        <taxon>Paenalkalicoccus</taxon>
    </lineage>
</organism>
<protein>
    <submittedName>
        <fullName evidence="3">Transglutaminase domain-containing protein</fullName>
    </submittedName>
</protein>
<name>A0A859FJP6_9BACI</name>
<reference evidence="4" key="1">
    <citation type="submission" date="2019-07" db="EMBL/GenBank/DDBJ databases">
        <title>Bacillus alkalisoli sp. nov. isolated from saline soil.</title>
        <authorList>
            <person name="Sun J.-Q."/>
            <person name="Xu L."/>
        </authorList>
    </citation>
    <scope>NUCLEOTIDE SEQUENCE [LARGE SCALE GENOMIC DNA]</scope>
    <source>
        <strain evidence="4">M4U3P1</strain>
    </source>
</reference>
<dbReference type="Gene3D" id="3.10.620.30">
    <property type="match status" value="1"/>
</dbReference>
<evidence type="ECO:0000259" key="2">
    <source>
        <dbReference type="SMART" id="SM00460"/>
    </source>
</evidence>
<evidence type="ECO:0000256" key="1">
    <source>
        <dbReference type="SAM" id="Phobius"/>
    </source>
</evidence>
<feature type="transmembrane region" description="Helical" evidence="1">
    <location>
        <begin position="322"/>
        <end position="345"/>
    </location>
</feature>
<feature type="transmembrane region" description="Helical" evidence="1">
    <location>
        <begin position="376"/>
        <end position="397"/>
    </location>
</feature>
<dbReference type="AlphaFoldDB" id="A0A859FJP6"/>
<keyword evidence="1" id="KW-0812">Transmembrane</keyword>
<keyword evidence="1" id="KW-0472">Membrane</keyword>
<dbReference type="Pfam" id="PF01841">
    <property type="entry name" value="Transglut_core"/>
    <property type="match status" value="1"/>
</dbReference>
<feature type="transmembrane region" description="Helical" evidence="1">
    <location>
        <begin position="352"/>
        <end position="370"/>
    </location>
</feature>
<dbReference type="RefSeq" id="WP_176010972.1">
    <property type="nucleotide sequence ID" value="NZ_CP041372.2"/>
</dbReference>
<dbReference type="InterPro" id="IPR038765">
    <property type="entry name" value="Papain-like_cys_pep_sf"/>
</dbReference>
<evidence type="ECO:0000313" key="4">
    <source>
        <dbReference type="Proteomes" id="UP000318138"/>
    </source>
</evidence>
<dbReference type="SUPFAM" id="SSF54001">
    <property type="entry name" value="Cysteine proteinases"/>
    <property type="match status" value="1"/>
</dbReference>